<evidence type="ECO:0000313" key="8">
    <source>
        <dbReference type="Proteomes" id="UP000264006"/>
    </source>
</evidence>
<comment type="function">
    <text evidence="4">Involved in cell division and chromosome segregation.</text>
</comment>
<dbReference type="PANTHER" id="PTHR37307:SF1">
    <property type="entry name" value="CELL DIVISION PROTEIN WHIA-RELATED"/>
    <property type="match status" value="1"/>
</dbReference>
<dbReference type="GO" id="GO:0051301">
    <property type="term" value="P:cell division"/>
    <property type="evidence" value="ECO:0007669"/>
    <property type="project" value="UniProtKB-UniRule"/>
</dbReference>
<dbReference type="EMBL" id="CP031165">
    <property type="protein sequence ID" value="AXV07200.1"/>
    <property type="molecule type" value="Genomic_DNA"/>
</dbReference>
<dbReference type="GO" id="GO:0003677">
    <property type="term" value="F:DNA binding"/>
    <property type="evidence" value="ECO:0007669"/>
    <property type="project" value="UniProtKB-UniRule"/>
</dbReference>
<proteinExistence type="inferred from homology"/>
<keyword evidence="2 4" id="KW-0238">DNA-binding</keyword>
<feature type="domain" description="WhiA LAGLIDADG-like" evidence="6">
    <location>
        <begin position="123"/>
        <end position="206"/>
    </location>
</feature>
<evidence type="ECO:0000256" key="3">
    <source>
        <dbReference type="ARBA" id="ARBA00023306"/>
    </source>
</evidence>
<dbReference type="GO" id="GO:0043937">
    <property type="term" value="P:regulation of sporulation"/>
    <property type="evidence" value="ECO:0007669"/>
    <property type="project" value="InterPro"/>
</dbReference>
<dbReference type="Pfam" id="PF02650">
    <property type="entry name" value="HTH_WhiA"/>
    <property type="match status" value="1"/>
</dbReference>
<feature type="domain" description="Sporulation regulator WhiA C-terminal" evidence="5">
    <location>
        <begin position="209"/>
        <end position="289"/>
    </location>
</feature>
<accession>A0A346XYA3</accession>
<dbReference type="HAMAP" id="MF_01420">
    <property type="entry name" value="HTH_type_WhiA"/>
    <property type="match status" value="1"/>
</dbReference>
<dbReference type="AlphaFoldDB" id="A0A346XYA3"/>
<sequence>MSLTVALREELAHIEDVGTARRLAEARAMVDLAGTLRVRGSDTGPNVSVVVRCAVGAVARRLRGTLVDVAGVPPGLARRQGGNLRGGDAYLVDVAGDALHVLGVLDDDGRPVRRRPEDIDPTEGYLAGGLMVAGTLSGVNAPVHLEIRTPDDRRAAELSPLVPASAVVGDRIVVKSGDAVAELLAVVGAHQTFLAFDGGRMRRELRRKVTRAVNADRANLRRATAAAGAHITAIEHLVAVLGWDGLPEDLADVALARVANPEASLTELGELLDPPVGKATVHRRLKRLIVLAEDA</sequence>
<dbReference type="InterPro" id="IPR023054">
    <property type="entry name" value="Sporulation_regulator_WhiA_C"/>
</dbReference>
<gene>
    <name evidence="4" type="primary">whiA</name>
    <name evidence="7" type="ORF">DVS28_a2519</name>
</gene>
<dbReference type="OrthoDB" id="5197218at2"/>
<dbReference type="InterPro" id="IPR039518">
    <property type="entry name" value="WhiA_LAGLIDADG_dom"/>
</dbReference>
<dbReference type="Pfam" id="PF14527">
    <property type="entry name" value="LAGLIDADG_WhiA"/>
    <property type="match status" value="1"/>
</dbReference>
<evidence type="ECO:0000259" key="5">
    <source>
        <dbReference type="Pfam" id="PF02650"/>
    </source>
</evidence>
<dbReference type="InterPro" id="IPR027434">
    <property type="entry name" value="Homing_endonucl"/>
</dbReference>
<keyword evidence="3 4" id="KW-0131">Cell cycle</keyword>
<dbReference type="PANTHER" id="PTHR37307">
    <property type="entry name" value="CELL DIVISION PROTEIN WHIA-RELATED"/>
    <property type="match status" value="1"/>
</dbReference>
<evidence type="ECO:0000256" key="1">
    <source>
        <dbReference type="ARBA" id="ARBA00022618"/>
    </source>
</evidence>
<protein>
    <recommendedName>
        <fullName evidence="4">Probable cell division protein WhiA</fullName>
    </recommendedName>
</protein>
<organism evidence="7 8">
    <name type="scientific">Euzebya pacifica</name>
    <dbReference type="NCBI Taxonomy" id="1608957"/>
    <lineage>
        <taxon>Bacteria</taxon>
        <taxon>Bacillati</taxon>
        <taxon>Actinomycetota</taxon>
        <taxon>Nitriliruptoria</taxon>
        <taxon>Euzebyales</taxon>
    </lineage>
</organism>
<name>A0A346XYA3_9ACTN</name>
<dbReference type="InterPro" id="IPR003802">
    <property type="entry name" value="Sporulation_regulator_WhiA"/>
</dbReference>
<dbReference type="Proteomes" id="UP000264006">
    <property type="component" value="Chromosome"/>
</dbReference>
<comment type="similarity">
    <text evidence="4">Belongs to the WhiA family.</text>
</comment>
<evidence type="ECO:0000313" key="7">
    <source>
        <dbReference type="EMBL" id="AXV07200.1"/>
    </source>
</evidence>
<evidence type="ECO:0000259" key="6">
    <source>
        <dbReference type="Pfam" id="PF14527"/>
    </source>
</evidence>
<evidence type="ECO:0000256" key="2">
    <source>
        <dbReference type="ARBA" id="ARBA00023125"/>
    </source>
</evidence>
<evidence type="ECO:0000256" key="4">
    <source>
        <dbReference type="HAMAP-Rule" id="MF_01420"/>
    </source>
</evidence>
<dbReference type="KEGG" id="euz:DVS28_a2519"/>
<dbReference type="RefSeq" id="WP_114591733.1">
    <property type="nucleotide sequence ID" value="NZ_CP031165.1"/>
</dbReference>
<dbReference type="Gene3D" id="3.10.28.10">
    <property type="entry name" value="Homing endonucleases"/>
    <property type="match status" value="1"/>
</dbReference>
<keyword evidence="1 4" id="KW-0132">Cell division</keyword>
<keyword evidence="8" id="KW-1185">Reference proteome</keyword>
<reference evidence="7 8" key="1">
    <citation type="submission" date="2018-09" db="EMBL/GenBank/DDBJ databases">
        <title>Complete genome sequence of Euzebya sp. DY32-46 isolated from seawater of Pacific Ocean.</title>
        <authorList>
            <person name="Xu L."/>
            <person name="Wu Y.-H."/>
            <person name="Xu X.-W."/>
        </authorList>
    </citation>
    <scope>NUCLEOTIDE SEQUENCE [LARGE SCALE GENOMIC DNA]</scope>
    <source>
        <strain evidence="7 8">DY32-46</strain>
    </source>
</reference>
<dbReference type="NCBIfam" id="TIGR00647">
    <property type="entry name" value="DNA_bind_WhiA"/>
    <property type="match status" value="1"/>
</dbReference>